<sequence>MRTLMTVSVASAARVQEFLISTPAVSG</sequence>
<dbReference type="EMBL" id="LK022848">
    <property type="protein sequence ID" value="CDR05779.1"/>
    <property type="molecule type" value="Genomic_DNA"/>
</dbReference>
<dbReference type="PATRIC" id="fig|576784.4.peg.2648"/>
<reference evidence="1" key="1">
    <citation type="submission" date="2014-05" db="EMBL/GenBank/DDBJ databases">
        <authorList>
            <person name="Horn Fabian"/>
        </authorList>
    </citation>
    <scope>NUCLEOTIDE SEQUENCE</scope>
</reference>
<dbReference type="HOGENOM" id="CLU_3415052_0_0_11"/>
<gene>
    <name evidence="1" type="ORF">SIRAN2712</name>
</gene>
<organism evidence="1">
    <name type="scientific">Streptomyces iranensis</name>
    <dbReference type="NCBI Taxonomy" id="576784"/>
    <lineage>
        <taxon>Bacteria</taxon>
        <taxon>Bacillati</taxon>
        <taxon>Actinomycetota</taxon>
        <taxon>Actinomycetes</taxon>
        <taxon>Kitasatosporales</taxon>
        <taxon>Streptomycetaceae</taxon>
        <taxon>Streptomyces</taxon>
        <taxon>Streptomyces violaceusniger group</taxon>
    </lineage>
</organism>
<proteinExistence type="predicted"/>
<name>A0A060ZJ36_9ACTN</name>
<accession>A0A060ZJ36</accession>
<evidence type="ECO:0000313" key="1">
    <source>
        <dbReference type="EMBL" id="CDR05779.1"/>
    </source>
</evidence>
<protein>
    <submittedName>
        <fullName evidence="1">Uncharacterized protein</fullName>
    </submittedName>
</protein>
<dbReference type="AlphaFoldDB" id="A0A060ZJ36"/>